<dbReference type="Proteomes" id="UP000324222">
    <property type="component" value="Unassembled WGS sequence"/>
</dbReference>
<evidence type="ECO:0000313" key="2">
    <source>
        <dbReference type="EMBL" id="MPC65400.1"/>
    </source>
</evidence>
<dbReference type="EMBL" id="VSRR010023329">
    <property type="protein sequence ID" value="MPC65400.1"/>
    <property type="molecule type" value="Genomic_DNA"/>
</dbReference>
<feature type="region of interest" description="Disordered" evidence="1">
    <location>
        <begin position="1"/>
        <end position="115"/>
    </location>
</feature>
<sequence length="182" mass="20608">MKECLRRGIDGHSDRHVTSQTQRPKDNKEAFWNLWSTGNHRRHGSTHKSQAFTAPDRNLHTSNSQTTKQREEEEDPCNKGSESHVSSRPAHNDVIRINKKATPPPAQHGRRERKSDGLAVRMFCESRDGPFVVTPSGCLLFHLGCVVTPRSPRGSWRVPQVFVAFILVFVCFDVSQQHCNGN</sequence>
<dbReference type="AlphaFoldDB" id="A0A5B7GZF5"/>
<gene>
    <name evidence="2" type="ORF">E2C01_059534</name>
</gene>
<organism evidence="2 3">
    <name type="scientific">Portunus trituberculatus</name>
    <name type="common">Swimming crab</name>
    <name type="synonym">Neptunus trituberculatus</name>
    <dbReference type="NCBI Taxonomy" id="210409"/>
    <lineage>
        <taxon>Eukaryota</taxon>
        <taxon>Metazoa</taxon>
        <taxon>Ecdysozoa</taxon>
        <taxon>Arthropoda</taxon>
        <taxon>Crustacea</taxon>
        <taxon>Multicrustacea</taxon>
        <taxon>Malacostraca</taxon>
        <taxon>Eumalacostraca</taxon>
        <taxon>Eucarida</taxon>
        <taxon>Decapoda</taxon>
        <taxon>Pleocyemata</taxon>
        <taxon>Brachyura</taxon>
        <taxon>Eubrachyura</taxon>
        <taxon>Portunoidea</taxon>
        <taxon>Portunidae</taxon>
        <taxon>Portuninae</taxon>
        <taxon>Portunus</taxon>
    </lineage>
</organism>
<feature type="compositionally biased region" description="Basic and acidic residues" evidence="1">
    <location>
        <begin position="1"/>
        <end position="29"/>
    </location>
</feature>
<evidence type="ECO:0000256" key="1">
    <source>
        <dbReference type="SAM" id="MobiDB-lite"/>
    </source>
</evidence>
<protein>
    <submittedName>
        <fullName evidence="2">Uncharacterized protein</fullName>
    </submittedName>
</protein>
<name>A0A5B7GZF5_PORTR</name>
<proteinExistence type="predicted"/>
<comment type="caution">
    <text evidence="2">The sequence shown here is derived from an EMBL/GenBank/DDBJ whole genome shotgun (WGS) entry which is preliminary data.</text>
</comment>
<keyword evidence="3" id="KW-1185">Reference proteome</keyword>
<accession>A0A5B7GZF5</accession>
<evidence type="ECO:0000313" key="3">
    <source>
        <dbReference type="Proteomes" id="UP000324222"/>
    </source>
</evidence>
<reference evidence="2 3" key="1">
    <citation type="submission" date="2019-05" db="EMBL/GenBank/DDBJ databases">
        <title>Another draft genome of Portunus trituberculatus and its Hox gene families provides insights of decapod evolution.</title>
        <authorList>
            <person name="Jeong J.-H."/>
            <person name="Song I."/>
            <person name="Kim S."/>
            <person name="Choi T."/>
            <person name="Kim D."/>
            <person name="Ryu S."/>
            <person name="Kim W."/>
        </authorList>
    </citation>
    <scope>NUCLEOTIDE SEQUENCE [LARGE SCALE GENOMIC DNA]</scope>
    <source>
        <tissue evidence="2">Muscle</tissue>
    </source>
</reference>